<dbReference type="InterPro" id="IPR018642">
    <property type="entry name" value="DUF2066"/>
</dbReference>
<comment type="caution">
    <text evidence="1">The sequence shown here is derived from an EMBL/GenBank/DDBJ whole genome shotgun (WGS) entry which is preliminary data.</text>
</comment>
<dbReference type="RefSeq" id="WP_350402055.1">
    <property type="nucleotide sequence ID" value="NZ_JBELOE010000216.1"/>
</dbReference>
<dbReference type="Proteomes" id="UP001467690">
    <property type="component" value="Unassembled WGS sequence"/>
</dbReference>
<keyword evidence="2" id="KW-1185">Reference proteome</keyword>
<name>A0ABV1RI23_9ALTE</name>
<gene>
    <name evidence="1" type="ORF">ABS311_11910</name>
</gene>
<dbReference type="Pfam" id="PF09839">
    <property type="entry name" value="DUF2066"/>
    <property type="match status" value="1"/>
</dbReference>
<organism evidence="1 2">
    <name type="scientific">Catenovulum sediminis</name>
    <dbReference type="NCBI Taxonomy" id="1740262"/>
    <lineage>
        <taxon>Bacteria</taxon>
        <taxon>Pseudomonadati</taxon>
        <taxon>Pseudomonadota</taxon>
        <taxon>Gammaproteobacteria</taxon>
        <taxon>Alteromonadales</taxon>
        <taxon>Alteromonadaceae</taxon>
        <taxon>Catenovulum</taxon>
    </lineage>
</organism>
<accession>A0ABV1RI23</accession>
<protein>
    <submittedName>
        <fullName evidence="1">DUF2066 domain-containing protein</fullName>
    </submittedName>
</protein>
<proteinExistence type="predicted"/>
<sequence>MMINKFCIFILVILASAPVFSVEVEGLYLGVVEVKGQSYQDRKVAYKSAIKQVLVRVSGNQGVVELPELARVINEPTEYLSQYRFLQQNGQLYLEARFNEKLINGLLKDKGLTIWGTRRPQTLWWLAIEEENKRYIISEEKQQYTQIIAHHAKLRGVPYIFPLMDFDDRMQISITDVWGRFANTVKSASERYNAEAIVMARIFKQTNEESVLAEGWMAQVSVLEDKKLSTHTFIRDDLELVWPEMVNWVADQLAHRYSIKAQGYTASSLNITIENIENAAQAVAIQGFLTTISAVDNVLILQINESGVTFQLNLLGEALDVLDALSLDSRVEKVKPIFGQENKMVENLYQWKGKFH</sequence>
<evidence type="ECO:0000313" key="2">
    <source>
        <dbReference type="Proteomes" id="UP001467690"/>
    </source>
</evidence>
<dbReference type="EMBL" id="JBELOE010000216">
    <property type="protein sequence ID" value="MER2492580.1"/>
    <property type="molecule type" value="Genomic_DNA"/>
</dbReference>
<evidence type="ECO:0000313" key="1">
    <source>
        <dbReference type="EMBL" id="MER2492580.1"/>
    </source>
</evidence>
<reference evidence="1 2" key="1">
    <citation type="submission" date="2024-06" db="EMBL/GenBank/DDBJ databases">
        <authorList>
            <person name="Chen R.Y."/>
        </authorList>
    </citation>
    <scope>NUCLEOTIDE SEQUENCE [LARGE SCALE GENOMIC DNA]</scope>
    <source>
        <strain evidence="1 2">D2</strain>
    </source>
</reference>